<keyword evidence="2" id="KW-1185">Reference proteome</keyword>
<dbReference type="AlphaFoldDB" id="A0A5N5QWB5"/>
<comment type="caution">
    <text evidence="1">The sequence shown here is derived from an EMBL/GenBank/DDBJ whole genome shotgun (WGS) entry which is preliminary data.</text>
</comment>
<name>A0A5N5QWB5_9AGAM</name>
<reference evidence="1 2" key="1">
    <citation type="journal article" date="2019" name="Fungal Biol. Biotechnol.">
        <title>Draft genome sequence of fastidious pathogen Ceratobasidium theobromae, which causes vascular-streak dieback in Theobroma cacao.</title>
        <authorList>
            <person name="Ali S.S."/>
            <person name="Asman A."/>
            <person name="Shao J."/>
            <person name="Firmansyah A.P."/>
            <person name="Susilo A.W."/>
            <person name="Rosmana A."/>
            <person name="McMahon P."/>
            <person name="Junaid M."/>
            <person name="Guest D."/>
            <person name="Kheng T.Y."/>
            <person name="Meinhardt L.W."/>
            <person name="Bailey B.A."/>
        </authorList>
    </citation>
    <scope>NUCLEOTIDE SEQUENCE [LARGE SCALE GENOMIC DNA]</scope>
    <source>
        <strain evidence="1 2">CT2</strain>
    </source>
</reference>
<accession>A0A5N5QWB5</accession>
<evidence type="ECO:0000313" key="1">
    <source>
        <dbReference type="EMBL" id="KAB5595457.1"/>
    </source>
</evidence>
<gene>
    <name evidence="1" type="ORF">CTheo_1134</name>
</gene>
<organism evidence="1 2">
    <name type="scientific">Ceratobasidium theobromae</name>
    <dbReference type="NCBI Taxonomy" id="1582974"/>
    <lineage>
        <taxon>Eukaryota</taxon>
        <taxon>Fungi</taxon>
        <taxon>Dikarya</taxon>
        <taxon>Basidiomycota</taxon>
        <taxon>Agaricomycotina</taxon>
        <taxon>Agaricomycetes</taxon>
        <taxon>Cantharellales</taxon>
        <taxon>Ceratobasidiaceae</taxon>
        <taxon>Ceratobasidium</taxon>
    </lineage>
</organism>
<sequence>MPTLYQQTNFPFSLVRFACYFLREPSHLFNLFATQPSIRSLTIYEPDYPSYTRRYIRANPPLSILPNLTSIRANPLTIHSLVPGRPVSHADSGSAILFNTTAYLFCESLKESTAPSGIQSVAVCILETKFWTGASDFITRLAGVCGPCLKELKLTTPDLSVGMARLGDYVALVEVLVASLEGFTRLERFEFSDMQIEIMTPEILAEGLGSVGTLAFWQTRVPTLRNVTLFGVNLA</sequence>
<dbReference type="EMBL" id="SSOP01000009">
    <property type="protein sequence ID" value="KAB5595457.1"/>
    <property type="molecule type" value="Genomic_DNA"/>
</dbReference>
<proteinExistence type="predicted"/>
<evidence type="ECO:0000313" key="2">
    <source>
        <dbReference type="Proteomes" id="UP000383932"/>
    </source>
</evidence>
<dbReference type="OrthoDB" id="3200286at2759"/>
<dbReference type="Proteomes" id="UP000383932">
    <property type="component" value="Unassembled WGS sequence"/>
</dbReference>
<protein>
    <submittedName>
        <fullName evidence="1">Uncharacterized protein</fullName>
    </submittedName>
</protein>